<dbReference type="SMART" id="SM00212">
    <property type="entry name" value="UBCc"/>
    <property type="match status" value="1"/>
</dbReference>
<dbReference type="CDD" id="cd23802">
    <property type="entry name" value="UBCc_UBE2Q"/>
    <property type="match status" value="1"/>
</dbReference>
<dbReference type="PROSITE" id="PS50127">
    <property type="entry name" value="UBC_2"/>
    <property type="match status" value="1"/>
</dbReference>
<protein>
    <recommendedName>
        <fullName evidence="2">UBC core domain-containing protein</fullName>
    </recommendedName>
</protein>
<proteinExistence type="predicted"/>
<dbReference type="OMA" id="TAFHRMV"/>
<dbReference type="PANTHER" id="PTHR24067">
    <property type="entry name" value="UBIQUITIN-CONJUGATING ENZYME E2"/>
    <property type="match status" value="1"/>
</dbReference>
<dbReference type="InterPro" id="IPR016135">
    <property type="entry name" value="UBQ-conjugating_enzyme/RWD"/>
</dbReference>
<dbReference type="EnsemblMetazoa" id="G23311.2">
    <property type="protein sequence ID" value="G23311.2:cds"/>
    <property type="gene ID" value="G23311"/>
</dbReference>
<dbReference type="OrthoDB" id="109543at2759"/>
<dbReference type="EnsemblMetazoa" id="G23311.14">
    <property type="protein sequence ID" value="G23311.14:cds"/>
    <property type="gene ID" value="G23311"/>
</dbReference>
<dbReference type="Pfam" id="PF00179">
    <property type="entry name" value="UQ_con"/>
    <property type="match status" value="1"/>
</dbReference>
<dbReference type="InterPro" id="IPR000608">
    <property type="entry name" value="UBC"/>
</dbReference>
<evidence type="ECO:0000256" key="1">
    <source>
        <dbReference type="SAM" id="MobiDB-lite"/>
    </source>
</evidence>
<dbReference type="EnsemblMetazoa" id="G23311.7">
    <property type="protein sequence ID" value="G23311.7:cds"/>
    <property type="gene ID" value="G23311"/>
</dbReference>
<dbReference type="SUPFAM" id="SSF54495">
    <property type="entry name" value="UBC-like"/>
    <property type="match status" value="1"/>
</dbReference>
<keyword evidence="4" id="KW-1185">Reference proteome</keyword>
<reference evidence="3" key="1">
    <citation type="submission" date="2022-08" db="UniProtKB">
        <authorList>
            <consortium name="EnsemblMetazoa"/>
        </authorList>
    </citation>
    <scope>IDENTIFICATION</scope>
    <source>
        <strain evidence="3">05x7-T-G4-1.051#20</strain>
    </source>
</reference>
<dbReference type="EnsemblMetazoa" id="G23311.10">
    <property type="protein sequence ID" value="G23311.10:cds"/>
    <property type="gene ID" value="G23311"/>
</dbReference>
<dbReference type="Gene3D" id="3.10.110.10">
    <property type="entry name" value="Ubiquitin Conjugating Enzyme"/>
    <property type="match status" value="1"/>
</dbReference>
<dbReference type="InterPro" id="IPR027892">
    <property type="entry name" value="Maturin"/>
</dbReference>
<feature type="compositionally biased region" description="Acidic residues" evidence="1">
    <location>
        <begin position="108"/>
        <end position="142"/>
    </location>
</feature>
<dbReference type="EnsemblMetazoa" id="G23311.5">
    <property type="protein sequence ID" value="G23311.5:cds"/>
    <property type="gene ID" value="G23311"/>
</dbReference>
<dbReference type="EnsemblMetazoa" id="G23311.1">
    <property type="protein sequence ID" value="G23311.1:cds"/>
    <property type="gene ID" value="G23311"/>
</dbReference>
<sequence length="335" mass="38178">MNYEEQCELMTKWADGERDFCVESLDEKERKLNLRISNTDILLSITVPADDNESWLVWSESEKILPLLQDIQDFLASSRKRTVTEILDNVKAKILDKVKAGCIKSGDDNENNSDDGISEDGDFDDYYDQDDDDDDDDDIEGETIERGPKTKEDEEDDDEGGNFFGSDSSCVAVQRLMKDLKAFRKDGKKFGLDGGPRNDNLFLWDIKLIDIPESKLSKDLETFAKRHNTEPCINLEMMFPPDYPMSPPFVRVTTPRFKFLTGHVTIGGSICMEMLTKSGWTPTNDIENILVQIRCEILSDPNAQLDLNNANTAYTQSEARAAFQRMVQRYGWDKS</sequence>
<dbReference type="Pfam" id="PF15167">
    <property type="entry name" value="DUF4581"/>
    <property type="match status" value="1"/>
</dbReference>
<evidence type="ECO:0000313" key="4">
    <source>
        <dbReference type="Proteomes" id="UP000005408"/>
    </source>
</evidence>
<evidence type="ECO:0000259" key="2">
    <source>
        <dbReference type="PROSITE" id="PS50127"/>
    </source>
</evidence>
<feature type="domain" description="UBC core" evidence="2">
    <location>
        <begin position="171"/>
        <end position="335"/>
    </location>
</feature>
<organism evidence="3 4">
    <name type="scientific">Magallana gigas</name>
    <name type="common">Pacific oyster</name>
    <name type="synonym">Crassostrea gigas</name>
    <dbReference type="NCBI Taxonomy" id="29159"/>
    <lineage>
        <taxon>Eukaryota</taxon>
        <taxon>Metazoa</taxon>
        <taxon>Spiralia</taxon>
        <taxon>Lophotrochozoa</taxon>
        <taxon>Mollusca</taxon>
        <taxon>Bivalvia</taxon>
        <taxon>Autobranchia</taxon>
        <taxon>Pteriomorphia</taxon>
        <taxon>Ostreida</taxon>
        <taxon>Ostreoidea</taxon>
        <taxon>Ostreidae</taxon>
        <taxon>Magallana</taxon>
    </lineage>
</organism>
<evidence type="ECO:0000313" key="3">
    <source>
        <dbReference type="EnsemblMetazoa" id="G23311.10:cds"/>
    </source>
</evidence>
<name>A0A8W8KCF0_MAGGI</name>
<feature type="compositionally biased region" description="Basic and acidic residues" evidence="1">
    <location>
        <begin position="143"/>
        <end position="152"/>
    </location>
</feature>
<accession>A0A8W8KCF0</accession>
<dbReference type="EnsemblMetazoa" id="G23311.4">
    <property type="protein sequence ID" value="G23311.4:cds"/>
    <property type="gene ID" value="G23311"/>
</dbReference>
<feature type="region of interest" description="Disordered" evidence="1">
    <location>
        <begin position="105"/>
        <end position="166"/>
    </location>
</feature>
<dbReference type="AlphaFoldDB" id="A0A8W8KCF0"/>
<dbReference type="InterPro" id="IPR050113">
    <property type="entry name" value="Ub_conjugating_enzyme"/>
</dbReference>
<dbReference type="Proteomes" id="UP000005408">
    <property type="component" value="Unassembled WGS sequence"/>
</dbReference>